<dbReference type="PANTHER" id="PTHR39158">
    <property type="entry name" value="OS08G0560600 PROTEIN"/>
    <property type="match status" value="1"/>
</dbReference>
<dbReference type="PANTHER" id="PTHR39158:SF1">
    <property type="entry name" value="DNAJ HOMOLOG SUBFAMILY C MEMBER 28"/>
    <property type="match status" value="1"/>
</dbReference>
<dbReference type="Proteomes" id="UP001601059">
    <property type="component" value="Unassembled WGS sequence"/>
</dbReference>
<sequence>MDFSTIISEDRIKRAYENGEFKNLPGFGKPLKPDDLSHVPEELRMAYRVMRNAGFSPEQDSLKQEIMTIEDLIKCCENSEERQELQKKLNEKLLRFNSMMEKRRGKTNSAMFRNYEEKINKKLF</sequence>
<protein>
    <submittedName>
        <fullName evidence="2">DnaJ family domain-containing protein</fullName>
    </submittedName>
</protein>
<evidence type="ECO:0000259" key="1">
    <source>
        <dbReference type="Pfam" id="PF09350"/>
    </source>
</evidence>
<dbReference type="Pfam" id="PF09350">
    <property type="entry name" value="DJC28_CD"/>
    <property type="match status" value="1"/>
</dbReference>
<dbReference type="EMBL" id="JBIACK010000005">
    <property type="protein sequence ID" value="MFE8701453.1"/>
    <property type="molecule type" value="Genomic_DNA"/>
</dbReference>
<dbReference type="RefSeq" id="WP_389361416.1">
    <property type="nucleotide sequence ID" value="NZ_JBIACK010000005.1"/>
</dbReference>
<evidence type="ECO:0000313" key="3">
    <source>
        <dbReference type="Proteomes" id="UP001601059"/>
    </source>
</evidence>
<dbReference type="InterPro" id="IPR052573">
    <property type="entry name" value="DnaJ_C_subfamily_28"/>
</dbReference>
<evidence type="ECO:0000313" key="2">
    <source>
        <dbReference type="EMBL" id="MFE8701453.1"/>
    </source>
</evidence>
<reference evidence="2 3" key="1">
    <citation type="submission" date="2024-08" db="EMBL/GenBank/DDBJ databases">
        <title>Two novel Cytobacillus novel species.</title>
        <authorList>
            <person name="Liu G."/>
        </authorList>
    </citation>
    <scope>NUCLEOTIDE SEQUENCE [LARGE SCALE GENOMIC DNA]</scope>
    <source>
        <strain evidence="2 3">FJAT-54145</strain>
    </source>
</reference>
<feature type="domain" description="DnaJ homologue subfamily C member 28 conserved" evidence="1">
    <location>
        <begin position="8"/>
        <end position="73"/>
    </location>
</feature>
<dbReference type="InterPro" id="IPR018961">
    <property type="entry name" value="DnaJ_homolog_subfam-C_membr-28"/>
</dbReference>
<comment type="caution">
    <text evidence="2">The sequence shown here is derived from an EMBL/GenBank/DDBJ whole genome shotgun (WGS) entry which is preliminary data.</text>
</comment>
<accession>A0ABW6KF53</accession>
<proteinExistence type="predicted"/>
<name>A0ABW6KF53_9BACI</name>
<organism evidence="2 3">
    <name type="scientific">Cytobacillus spartinae</name>
    <dbReference type="NCBI Taxonomy" id="3299023"/>
    <lineage>
        <taxon>Bacteria</taxon>
        <taxon>Bacillati</taxon>
        <taxon>Bacillota</taxon>
        <taxon>Bacilli</taxon>
        <taxon>Bacillales</taxon>
        <taxon>Bacillaceae</taxon>
        <taxon>Cytobacillus</taxon>
    </lineage>
</organism>
<gene>
    <name evidence="2" type="ORF">ACFYKX_12690</name>
</gene>
<keyword evidence="3" id="KW-1185">Reference proteome</keyword>